<feature type="transmembrane region" description="Helical" evidence="1">
    <location>
        <begin position="42"/>
        <end position="61"/>
    </location>
</feature>
<feature type="transmembrane region" description="Helical" evidence="1">
    <location>
        <begin position="112"/>
        <end position="132"/>
    </location>
</feature>
<dbReference type="Proteomes" id="UP000177026">
    <property type="component" value="Unassembled WGS sequence"/>
</dbReference>
<feature type="transmembrane region" description="Helical" evidence="1">
    <location>
        <begin position="144"/>
        <end position="161"/>
    </location>
</feature>
<accession>A0A1F7GUZ2</accession>
<keyword evidence="1" id="KW-0812">Transmembrane</keyword>
<comment type="caution">
    <text evidence="2">The sequence shown here is derived from an EMBL/GenBank/DDBJ whole genome shotgun (WGS) entry which is preliminary data.</text>
</comment>
<feature type="transmembrane region" description="Helical" evidence="1">
    <location>
        <begin position="211"/>
        <end position="233"/>
    </location>
</feature>
<evidence type="ECO:0000256" key="1">
    <source>
        <dbReference type="SAM" id="Phobius"/>
    </source>
</evidence>
<keyword evidence="1" id="KW-0472">Membrane</keyword>
<dbReference type="AlphaFoldDB" id="A0A1F7GUZ2"/>
<feature type="transmembrane region" description="Helical" evidence="1">
    <location>
        <begin position="12"/>
        <end position="30"/>
    </location>
</feature>
<gene>
    <name evidence="2" type="ORF">A2866_05310</name>
</gene>
<evidence type="ECO:0000313" key="3">
    <source>
        <dbReference type="Proteomes" id="UP000177026"/>
    </source>
</evidence>
<protein>
    <recommendedName>
        <fullName evidence="4">Histidine kinase N-terminal 7TM region domain-containing protein</fullName>
    </recommendedName>
</protein>
<evidence type="ECO:0008006" key="4">
    <source>
        <dbReference type="Google" id="ProtNLM"/>
    </source>
</evidence>
<proteinExistence type="predicted"/>
<organism evidence="2 3">
    <name type="scientific">Candidatus Roizmanbacteria bacterium RIFCSPHIGHO2_01_FULL_39_8</name>
    <dbReference type="NCBI Taxonomy" id="1802033"/>
    <lineage>
        <taxon>Bacteria</taxon>
        <taxon>Candidatus Roizmaniibacteriota</taxon>
    </lineage>
</organism>
<feature type="transmembrane region" description="Helical" evidence="1">
    <location>
        <begin position="181"/>
        <end position="199"/>
    </location>
</feature>
<feature type="transmembrane region" description="Helical" evidence="1">
    <location>
        <begin position="73"/>
        <end position="92"/>
    </location>
</feature>
<evidence type="ECO:0000313" key="2">
    <source>
        <dbReference type="EMBL" id="OGK22302.1"/>
    </source>
</evidence>
<keyword evidence="1" id="KW-1133">Transmembrane helix</keyword>
<dbReference type="EMBL" id="MFZI01000001">
    <property type="protein sequence ID" value="OGK22302.1"/>
    <property type="molecule type" value="Genomic_DNA"/>
</dbReference>
<sequence>MFKRILQSKFSYWILFLYIAVLVWWVKLQIQGAGTEEAYLFNWFYGFIGISGAFYGIRVALKKWGGWKSVIGKGLILLAIGLLGQWVGLQIWTYYNVIAKVEVPYPSLADIGYFSLIPAYTLAAWMFSHASGAKFSLKTTSGKFYAIIIPLTTLPLAYFLFLKDIGFDLSNPIKLFLDIGYPLGEIIPVTIGVFTLTLSKKFLGGTMKKRVLFLVGAFFFQFLTEYAFLYAAGAETYVNGGWNDLMYATSYLTMSLGFVYFDSYD</sequence>
<feature type="transmembrane region" description="Helical" evidence="1">
    <location>
        <begin position="245"/>
        <end position="261"/>
    </location>
</feature>
<reference evidence="2 3" key="1">
    <citation type="journal article" date="2016" name="Nat. Commun.">
        <title>Thousands of microbial genomes shed light on interconnected biogeochemical processes in an aquifer system.</title>
        <authorList>
            <person name="Anantharaman K."/>
            <person name="Brown C.T."/>
            <person name="Hug L.A."/>
            <person name="Sharon I."/>
            <person name="Castelle C.J."/>
            <person name="Probst A.J."/>
            <person name="Thomas B.C."/>
            <person name="Singh A."/>
            <person name="Wilkins M.J."/>
            <person name="Karaoz U."/>
            <person name="Brodie E.L."/>
            <person name="Williams K.H."/>
            <person name="Hubbard S.S."/>
            <person name="Banfield J.F."/>
        </authorList>
    </citation>
    <scope>NUCLEOTIDE SEQUENCE [LARGE SCALE GENOMIC DNA]</scope>
</reference>
<name>A0A1F7GUZ2_9BACT</name>